<keyword evidence="2" id="KW-1185">Reference proteome</keyword>
<organism evidence="1 2">
    <name type="scientific">Vigna mungo</name>
    <name type="common">Black gram</name>
    <name type="synonym">Phaseolus mungo</name>
    <dbReference type="NCBI Taxonomy" id="3915"/>
    <lineage>
        <taxon>Eukaryota</taxon>
        <taxon>Viridiplantae</taxon>
        <taxon>Streptophyta</taxon>
        <taxon>Embryophyta</taxon>
        <taxon>Tracheophyta</taxon>
        <taxon>Spermatophyta</taxon>
        <taxon>Magnoliopsida</taxon>
        <taxon>eudicotyledons</taxon>
        <taxon>Gunneridae</taxon>
        <taxon>Pentapetalae</taxon>
        <taxon>rosids</taxon>
        <taxon>fabids</taxon>
        <taxon>Fabales</taxon>
        <taxon>Fabaceae</taxon>
        <taxon>Papilionoideae</taxon>
        <taxon>50 kb inversion clade</taxon>
        <taxon>NPAAA clade</taxon>
        <taxon>indigoferoid/millettioid clade</taxon>
        <taxon>Phaseoleae</taxon>
        <taxon>Vigna</taxon>
    </lineage>
</organism>
<accession>A0AAQ3N2R8</accession>
<gene>
    <name evidence="1" type="ORF">V8G54_022575</name>
</gene>
<dbReference type="Proteomes" id="UP001374535">
    <property type="component" value="Chromosome 7"/>
</dbReference>
<dbReference type="EMBL" id="CP144694">
    <property type="protein sequence ID" value="WVZ01769.1"/>
    <property type="molecule type" value="Genomic_DNA"/>
</dbReference>
<evidence type="ECO:0000313" key="2">
    <source>
        <dbReference type="Proteomes" id="UP001374535"/>
    </source>
</evidence>
<name>A0AAQ3N2R8_VIGMU</name>
<evidence type="ECO:0000313" key="1">
    <source>
        <dbReference type="EMBL" id="WVZ01769.1"/>
    </source>
</evidence>
<protein>
    <submittedName>
        <fullName evidence="1">Uncharacterized protein</fullName>
    </submittedName>
</protein>
<sequence length="103" mass="11649">MLLESGRRPPRRLPVSGYDWAPYEVGLYAPYYVTNASLEYLASRVDIVSSAKDANDILLTVCWSKEHACHGCKGHNIDLFYIYTTLFLYASVCRGLHRPSFGT</sequence>
<proteinExistence type="predicted"/>
<reference evidence="1 2" key="1">
    <citation type="journal article" date="2023" name="Life. Sci Alliance">
        <title>Evolutionary insights into 3D genome organization and epigenetic landscape of Vigna mungo.</title>
        <authorList>
            <person name="Junaid A."/>
            <person name="Singh B."/>
            <person name="Bhatia S."/>
        </authorList>
    </citation>
    <scope>NUCLEOTIDE SEQUENCE [LARGE SCALE GENOMIC DNA]</scope>
    <source>
        <strain evidence="1">Urdbean</strain>
    </source>
</reference>
<dbReference type="AlphaFoldDB" id="A0AAQ3N2R8"/>